<evidence type="ECO:0000313" key="8">
    <source>
        <dbReference type="Proteomes" id="UP000248790"/>
    </source>
</evidence>
<dbReference type="GO" id="GO:0009279">
    <property type="term" value="C:cell outer membrane"/>
    <property type="evidence" value="ECO:0007669"/>
    <property type="project" value="UniProtKB-SubCell"/>
</dbReference>
<evidence type="ECO:0000313" key="7">
    <source>
        <dbReference type="EMBL" id="RAJ93017.1"/>
    </source>
</evidence>
<evidence type="ECO:0000256" key="1">
    <source>
        <dbReference type="ARBA" id="ARBA00004442"/>
    </source>
</evidence>
<keyword evidence="6" id="KW-0732">Signal</keyword>
<evidence type="ECO:0000256" key="4">
    <source>
        <dbReference type="ARBA" id="ARBA00023136"/>
    </source>
</evidence>
<dbReference type="SUPFAM" id="SSF56954">
    <property type="entry name" value="Outer membrane efflux proteins (OEP)"/>
    <property type="match status" value="1"/>
</dbReference>
<dbReference type="Gene3D" id="1.20.1600.10">
    <property type="entry name" value="Outer membrane efflux proteins (OEP)"/>
    <property type="match status" value="1"/>
</dbReference>
<dbReference type="Proteomes" id="UP000248790">
    <property type="component" value="Unassembled WGS sequence"/>
</dbReference>
<evidence type="ECO:0000256" key="2">
    <source>
        <dbReference type="ARBA" id="ARBA00022452"/>
    </source>
</evidence>
<dbReference type="GO" id="GO:0015288">
    <property type="term" value="F:porin activity"/>
    <property type="evidence" value="ECO:0007669"/>
    <property type="project" value="TreeGrafter"/>
</dbReference>
<keyword evidence="4" id="KW-0472">Membrane</keyword>
<dbReference type="PANTHER" id="PTHR30026:SF20">
    <property type="entry name" value="OUTER MEMBRANE PROTEIN TOLC"/>
    <property type="match status" value="1"/>
</dbReference>
<organism evidence="7 8">
    <name type="scientific">Larkinella arboricola</name>
    <dbReference type="NCBI Taxonomy" id="643671"/>
    <lineage>
        <taxon>Bacteria</taxon>
        <taxon>Pseudomonadati</taxon>
        <taxon>Bacteroidota</taxon>
        <taxon>Cytophagia</taxon>
        <taxon>Cytophagales</taxon>
        <taxon>Spirosomataceae</taxon>
        <taxon>Larkinella</taxon>
    </lineage>
</organism>
<sequence>MNGLKKYTALFLLCLISVGLYAQTPLSLDSCVKVALKNRASIKALSQDQLLAALKTADLRAKYWPQVSLNYNYRYNPIIQTSIVPVGQFFQPATDEVRAIRFGTPWQQNAGATVYQPLWDASIASQVAESKIQDRLKQLDRENAENELRYEVVKTYANIWLNQTRITDSALDTLRSFQSVQLMKARLEEGRLLKTEYNKARVNHNHALENYQLAVTEFVKQIVYLSYLTTLPVDQLLRANYQSESLVSLLREADKTELNPQRISAINQLQGQNELVQQQLIGERRKNKPTVGVEGFFGANQFANTFNPVAKDSWYLASYVGLSVKWNLLAGENRANHLQQLGIQATSLSLQAEEQEQLVRKDLLELDETIRTQQQQLIPVEENIVLFKESLQIYQERFNAGKLEANDLNSMEIDLQKEILKQQDTKIQLLQNQLKRLFTSGNLALVIQ</sequence>
<dbReference type="PANTHER" id="PTHR30026">
    <property type="entry name" value="OUTER MEMBRANE PROTEIN TOLC"/>
    <property type="match status" value="1"/>
</dbReference>
<name>A0A327WQ30_LARAB</name>
<accession>A0A327WQ30</accession>
<dbReference type="InterPro" id="IPR051906">
    <property type="entry name" value="TolC-like"/>
</dbReference>
<keyword evidence="3" id="KW-0812">Transmembrane</keyword>
<evidence type="ECO:0000256" key="6">
    <source>
        <dbReference type="SAM" id="SignalP"/>
    </source>
</evidence>
<dbReference type="GO" id="GO:0015562">
    <property type="term" value="F:efflux transmembrane transporter activity"/>
    <property type="evidence" value="ECO:0007669"/>
    <property type="project" value="InterPro"/>
</dbReference>
<feature type="chain" id="PRO_5016429747" evidence="6">
    <location>
        <begin position="23"/>
        <end position="448"/>
    </location>
</feature>
<comment type="subcellular location">
    <subcellularLocation>
        <location evidence="1">Cell outer membrane</location>
    </subcellularLocation>
</comment>
<proteinExistence type="predicted"/>
<dbReference type="OrthoDB" id="367883at2"/>
<evidence type="ECO:0000256" key="5">
    <source>
        <dbReference type="ARBA" id="ARBA00023237"/>
    </source>
</evidence>
<gene>
    <name evidence="7" type="ORF">LX87_04529</name>
</gene>
<keyword evidence="2" id="KW-1134">Transmembrane beta strand</keyword>
<keyword evidence="8" id="KW-1185">Reference proteome</keyword>
<evidence type="ECO:0000256" key="3">
    <source>
        <dbReference type="ARBA" id="ARBA00022692"/>
    </source>
</evidence>
<keyword evidence="5" id="KW-0998">Cell outer membrane</keyword>
<comment type="caution">
    <text evidence="7">The sequence shown here is derived from an EMBL/GenBank/DDBJ whole genome shotgun (WGS) entry which is preliminary data.</text>
</comment>
<protein>
    <submittedName>
        <fullName evidence="7">Outer membrane protein TolC</fullName>
    </submittedName>
</protein>
<dbReference type="EMBL" id="QLMC01000006">
    <property type="protein sequence ID" value="RAJ93017.1"/>
    <property type="molecule type" value="Genomic_DNA"/>
</dbReference>
<feature type="signal peptide" evidence="6">
    <location>
        <begin position="1"/>
        <end position="22"/>
    </location>
</feature>
<dbReference type="AlphaFoldDB" id="A0A327WQ30"/>
<reference evidence="7 8" key="1">
    <citation type="submission" date="2018-06" db="EMBL/GenBank/DDBJ databases">
        <title>Genomic Encyclopedia of Archaeal and Bacterial Type Strains, Phase II (KMG-II): from individual species to whole genera.</title>
        <authorList>
            <person name="Goeker M."/>
        </authorList>
    </citation>
    <scope>NUCLEOTIDE SEQUENCE [LARGE SCALE GENOMIC DNA]</scope>
    <source>
        <strain evidence="7 8">DSM 21851</strain>
    </source>
</reference>
<dbReference type="GO" id="GO:1990281">
    <property type="term" value="C:efflux pump complex"/>
    <property type="evidence" value="ECO:0007669"/>
    <property type="project" value="TreeGrafter"/>
</dbReference>